<feature type="compositionally biased region" description="Gly residues" evidence="5">
    <location>
        <begin position="544"/>
        <end position="555"/>
    </location>
</feature>
<dbReference type="GO" id="GO:0016020">
    <property type="term" value="C:membrane"/>
    <property type="evidence" value="ECO:0007669"/>
    <property type="project" value="InterPro"/>
</dbReference>
<keyword evidence="3 4" id="KW-0175">Coiled coil</keyword>
<proteinExistence type="inferred from homology"/>
<evidence type="ECO:0000256" key="5">
    <source>
        <dbReference type="SAM" id="MobiDB-lite"/>
    </source>
</evidence>
<comment type="subcellular location">
    <subcellularLocation>
        <location evidence="1">Cell envelope</location>
    </subcellularLocation>
</comment>
<evidence type="ECO:0000256" key="4">
    <source>
        <dbReference type="SAM" id="Coils"/>
    </source>
</evidence>
<feature type="region of interest" description="Disordered" evidence="5">
    <location>
        <begin position="534"/>
        <end position="555"/>
    </location>
</feature>
<dbReference type="Pfam" id="PF25990">
    <property type="entry name" value="Beta-barrel_YknX"/>
    <property type="match status" value="1"/>
</dbReference>
<feature type="coiled-coil region" evidence="4">
    <location>
        <begin position="127"/>
        <end position="154"/>
    </location>
</feature>
<evidence type="ECO:0000256" key="6">
    <source>
        <dbReference type="SAM" id="Phobius"/>
    </source>
</evidence>
<dbReference type="Gene3D" id="2.40.420.20">
    <property type="match status" value="1"/>
</dbReference>
<protein>
    <recommendedName>
        <fullName evidence="7">YknX-like beta-barrel domain-containing protein</fullName>
    </recommendedName>
</protein>
<keyword evidence="6" id="KW-0812">Transmembrane</keyword>
<gene>
    <name evidence="8" type="ORF">A2851_01410</name>
</gene>
<dbReference type="Gene3D" id="2.40.30.170">
    <property type="match status" value="1"/>
</dbReference>
<dbReference type="STRING" id="1798480.A2851_01410"/>
<name>A0A1F6CYC4_9BACT</name>
<dbReference type="NCBIfam" id="TIGR01730">
    <property type="entry name" value="RND_mfp"/>
    <property type="match status" value="1"/>
</dbReference>
<dbReference type="InterPro" id="IPR058636">
    <property type="entry name" value="Beta-barrel_YknX"/>
</dbReference>
<dbReference type="AlphaFoldDB" id="A0A1F6CYC4"/>
<accession>A0A1F6CYC4</accession>
<keyword evidence="6" id="KW-1133">Transmembrane helix</keyword>
<evidence type="ECO:0000313" key="9">
    <source>
        <dbReference type="Proteomes" id="UP000176863"/>
    </source>
</evidence>
<evidence type="ECO:0000259" key="7">
    <source>
        <dbReference type="Pfam" id="PF25990"/>
    </source>
</evidence>
<keyword evidence="6" id="KW-0472">Membrane</keyword>
<dbReference type="GO" id="GO:0022857">
    <property type="term" value="F:transmembrane transporter activity"/>
    <property type="evidence" value="ECO:0007669"/>
    <property type="project" value="InterPro"/>
</dbReference>
<dbReference type="InterPro" id="IPR006143">
    <property type="entry name" value="RND_pump_MFP"/>
</dbReference>
<dbReference type="Gene3D" id="2.40.50.100">
    <property type="match status" value="1"/>
</dbReference>
<feature type="domain" description="YknX-like beta-barrel" evidence="7">
    <location>
        <begin position="378"/>
        <end position="450"/>
    </location>
</feature>
<evidence type="ECO:0000256" key="2">
    <source>
        <dbReference type="ARBA" id="ARBA00009477"/>
    </source>
</evidence>
<evidence type="ECO:0000256" key="1">
    <source>
        <dbReference type="ARBA" id="ARBA00004196"/>
    </source>
</evidence>
<dbReference type="Proteomes" id="UP000176863">
    <property type="component" value="Unassembled WGS sequence"/>
</dbReference>
<dbReference type="PANTHER" id="PTHR32347">
    <property type="entry name" value="EFFLUX SYSTEM COMPONENT YKNX-RELATED"/>
    <property type="match status" value="1"/>
</dbReference>
<dbReference type="GO" id="GO:0030313">
    <property type="term" value="C:cell envelope"/>
    <property type="evidence" value="ECO:0007669"/>
    <property type="project" value="UniProtKB-SubCell"/>
</dbReference>
<feature type="region of interest" description="Disordered" evidence="5">
    <location>
        <begin position="266"/>
        <end position="288"/>
    </location>
</feature>
<organism evidence="8 9">
    <name type="scientific">Candidatus Kaiserbacteria bacterium RIFCSPHIGHO2_01_FULL_53_29</name>
    <dbReference type="NCBI Taxonomy" id="1798480"/>
    <lineage>
        <taxon>Bacteria</taxon>
        <taxon>Candidatus Kaiseribacteriota</taxon>
    </lineage>
</organism>
<comment type="caution">
    <text evidence="8">The sequence shown here is derived from an EMBL/GenBank/DDBJ whole genome shotgun (WGS) entry which is preliminary data.</text>
</comment>
<feature type="transmembrane region" description="Helical" evidence="6">
    <location>
        <begin position="21"/>
        <end position="39"/>
    </location>
</feature>
<dbReference type="InterPro" id="IPR050465">
    <property type="entry name" value="UPF0194_transport"/>
</dbReference>
<evidence type="ECO:0000256" key="3">
    <source>
        <dbReference type="ARBA" id="ARBA00023054"/>
    </source>
</evidence>
<dbReference type="EMBL" id="MFKT01000008">
    <property type="protein sequence ID" value="OGG53832.1"/>
    <property type="molecule type" value="Genomic_DNA"/>
</dbReference>
<reference evidence="8 9" key="1">
    <citation type="journal article" date="2016" name="Nat. Commun.">
        <title>Thousands of microbial genomes shed light on interconnected biogeochemical processes in an aquifer system.</title>
        <authorList>
            <person name="Anantharaman K."/>
            <person name="Brown C.T."/>
            <person name="Hug L.A."/>
            <person name="Sharon I."/>
            <person name="Castelle C.J."/>
            <person name="Probst A.J."/>
            <person name="Thomas B.C."/>
            <person name="Singh A."/>
            <person name="Wilkins M.J."/>
            <person name="Karaoz U."/>
            <person name="Brodie E.L."/>
            <person name="Williams K.H."/>
            <person name="Hubbard S.S."/>
            <person name="Banfield J.F."/>
        </authorList>
    </citation>
    <scope>NUCLEOTIDE SEQUENCE [LARGE SCALE GENOMIC DNA]</scope>
</reference>
<comment type="similarity">
    <text evidence="2">Belongs to the membrane fusion protein (MFP) (TC 8.A.1) family.</text>
</comment>
<sequence length="555" mass="59291">MRNLFSLTVFRKVFTFAKAHKIISAVIAVAVVGGGYWTYNALVSSGDETRYILGTVERGTVIASVSASGQVSASNQVDVSSKSSGELVYLNAKVGQQIGTRTLIGQTDATDAAFELETARLSYEELVTVGDDELRDAEDALEEAERNLGDSYVDARATLASAVTDMSDVIAGLDDLFGGYLNTSNRFDLTKTAEEYVERAEQAWYDADDVLFDFSKKYRTISNETSDDEIESLLSEANSIANAVAQTAKYSKDAVIYLRDREDNDSTTADEAYTTASESVTTANSTVSETLSARNSLTDNKRTLKNTKDDLQDLKEGPDTLDVRAEELSLRQKEQAHEDHFIRAPFAGVIASVPVQRGDTLNSGATVATLITKQKIAEVSLNEVDAAKISVGDKATLTFDALEELSLTGSVVEIDLVGTVNQGVVSYTVKISFDTQDERVKSGMTVNASIQTDVRQDVLAVPSSAVKTQNGVSYVQVFNPPLSETGGAQGIVSNSAPRQIEVTVGISDDTNVEILSGLEEGQQIVTRTVSGTAAANAASPTNTRGGGFGGPGIRF</sequence>
<evidence type="ECO:0000313" key="8">
    <source>
        <dbReference type="EMBL" id="OGG53832.1"/>
    </source>
</evidence>